<proteinExistence type="predicted"/>
<dbReference type="AlphaFoldDB" id="A0A4P6DTP2"/>
<dbReference type="InterPro" id="IPR038402">
    <property type="entry name" value="PvuII_sf"/>
</dbReference>
<reference evidence="1 2" key="1">
    <citation type="submission" date="2019-01" db="EMBL/GenBank/DDBJ databases">
        <title>Complete genome sequence of Bifidobacterium gallinarum CACC 514.</title>
        <authorList>
            <person name="Jung M."/>
        </authorList>
    </citation>
    <scope>NUCLEOTIDE SEQUENCE [LARGE SCALE GENOMIC DNA]</scope>
    <source>
        <strain evidence="1 2">CACC 514</strain>
    </source>
</reference>
<organism evidence="1 2">
    <name type="scientific">Bifidobacterium pullorum subsp. gallinarum</name>
    <dbReference type="NCBI Taxonomy" id="78344"/>
    <lineage>
        <taxon>Bacteria</taxon>
        <taxon>Bacillati</taxon>
        <taxon>Actinomycetota</taxon>
        <taxon>Actinomycetes</taxon>
        <taxon>Bifidobacteriales</taxon>
        <taxon>Bifidobacteriaceae</taxon>
        <taxon>Bifidobacterium</taxon>
    </lineage>
</organism>
<evidence type="ECO:0000313" key="1">
    <source>
        <dbReference type="EMBL" id="QAY33016.1"/>
    </source>
</evidence>
<dbReference type="EMBL" id="CP035464">
    <property type="protein sequence ID" value="QAY33016.1"/>
    <property type="molecule type" value="Genomic_DNA"/>
</dbReference>
<gene>
    <name evidence="1" type="ORF">ESN35_06075</name>
</gene>
<sequence length="230" mass="26597">MPVQDDSRENQMIDKFNLTVPPDRGRSDIDAHLKIDGLDIPFELKSTTRGSIATARDFGIGHITKWRNNRIHWLFGFYLSSEEKADYYIYCSPDDMEPWYTSMESYIKPDVILGKSLPDHVSEDMVRTILGEKEIYSYEDAQTIMKRQYTASQYRKLMDAGRGYSIERMTEILKARALYVFARGSTLNNPHIPANYFDHMTHITDEPAITLRQMVHAYLVNKRAIDDAAA</sequence>
<dbReference type="KEGG" id="bgx:ESN35_06075"/>
<dbReference type="Proteomes" id="UP000293589">
    <property type="component" value="Chromosome"/>
</dbReference>
<name>A0A4P6DTP2_9BIFI</name>
<dbReference type="RefSeq" id="WP_129237439.1">
    <property type="nucleotide sequence ID" value="NZ_CP035464.1"/>
</dbReference>
<accession>A0A4P6DTP2</accession>
<dbReference type="Gene3D" id="3.40.210.10">
    <property type="entry name" value="PVUII Endonuclease, subunit A"/>
    <property type="match status" value="1"/>
</dbReference>
<protein>
    <submittedName>
        <fullName evidence="1">Uncharacterized protein</fullName>
    </submittedName>
</protein>
<evidence type="ECO:0000313" key="2">
    <source>
        <dbReference type="Proteomes" id="UP000293589"/>
    </source>
</evidence>